<comment type="caution">
    <text evidence="1">The sequence shown here is derived from an EMBL/GenBank/DDBJ whole genome shotgun (WGS) entry which is preliminary data.</text>
</comment>
<accession>A0AAQ0LP21</accession>
<reference evidence="1 2" key="1">
    <citation type="submission" date="2018-08" db="EMBL/GenBank/DDBJ databases">
        <title>A genome reference for cultivated species of the human gut microbiota.</title>
        <authorList>
            <person name="Zou Y."/>
            <person name="Xue W."/>
            <person name="Luo G."/>
        </authorList>
    </citation>
    <scope>NUCLEOTIDE SEQUENCE [LARGE SCALE GENOMIC DNA]</scope>
    <source>
        <strain evidence="1 2">AF19-10AC</strain>
    </source>
</reference>
<gene>
    <name evidence="1" type="ORF">DWX27_04625</name>
</gene>
<dbReference type="Proteomes" id="UP000284772">
    <property type="component" value="Unassembled WGS sequence"/>
</dbReference>
<evidence type="ECO:0000313" key="2">
    <source>
        <dbReference type="Proteomes" id="UP000284772"/>
    </source>
</evidence>
<proteinExistence type="predicted"/>
<organism evidence="1 2">
    <name type="scientific">Bacteroides intestinalis</name>
    <dbReference type="NCBI Taxonomy" id="329854"/>
    <lineage>
        <taxon>Bacteria</taxon>
        <taxon>Pseudomonadati</taxon>
        <taxon>Bacteroidota</taxon>
        <taxon>Bacteroidia</taxon>
        <taxon>Bacteroidales</taxon>
        <taxon>Bacteroidaceae</taxon>
        <taxon>Bacteroides</taxon>
    </lineage>
</organism>
<dbReference type="RefSeq" id="WP_115503297.1">
    <property type="nucleotide sequence ID" value="NZ_CABMMK010000006.1"/>
</dbReference>
<dbReference type="AlphaFoldDB" id="A0AAQ0LP21"/>
<sequence length="126" mass="14982">MINSKQQELKDLMAKTQKYELLMRRLYNGTTKFKNRTGDFVLRNLILKEQGDLAISIESFDKQLANIKEYLKYGIVRFMKQHPQNEGLQHEIHFWLEQINAARYSNDIVHIVTMLYNSPVFMSQNK</sequence>
<protein>
    <submittedName>
        <fullName evidence="1">Uncharacterized protein</fullName>
    </submittedName>
</protein>
<name>A0AAQ0LP21_9BACE</name>
<dbReference type="EMBL" id="QRWT01000003">
    <property type="protein sequence ID" value="RGT55620.1"/>
    <property type="molecule type" value="Genomic_DNA"/>
</dbReference>
<evidence type="ECO:0000313" key="1">
    <source>
        <dbReference type="EMBL" id="RGT55620.1"/>
    </source>
</evidence>